<sequence length="637" mass="68761">MGGIPVAVAIIVGLVSSFVQSLGLTIQRKSHVQEDDRPLEFRRRPIRRPMWLLGFTIYITSNVFSTVFQLDALPIVILAPLGAVSLIFNALLAKILLGDHFGPSSVIGTGLVTVGAVLIAVFGVVQEKEHSLDDLLELWKRPAFLAFFSILTFAVVTLLIAAHMAVWHVQRQLRPGKISISGRDTPPDSSPPSNYASPHDPPPIPFRQNMGNRRWSSPASPQTHPSHFRPLIADSTADVKNPTLRHVHFAPSLRSLSKGSTSLNIEIAPSTPNGLAHSTSSQDRTLTLAGLAFAAASGTLSGMSLVLAKAAVELLVITIDHFRTGRGENQFIRVQSWLLVSGLAVGAILQLAYLNYSLTFASPALICPLAFCFFNLSSIFDGLVFYDQFGSLRPYQIALVSIGVAILLVGVWVVSLIRPAGQGGIEVGTWVEDDESVCDGADPTDGFSVFGEDINDDPEEIVSPMSDQPIDHTTPPRLSQTTSSQPPSPTSPTSLLSPLSPGARRRHPPRYGTLISEYAPLGAPTGFSIGLGAASPGFVLRSSSLNSGTNRRTRGRTQSESEAGIQAIISDEVARLRQAREAQSDLSRRLSETANTTLLNDEADDLTGSGHGRRRSWWREVWARKQRGPIQLPPDEG</sequence>
<feature type="transmembrane region" description="Helical" evidence="6">
    <location>
        <begin position="145"/>
        <end position="167"/>
    </location>
</feature>
<feature type="transmembrane region" description="Helical" evidence="6">
    <location>
        <begin position="48"/>
        <end position="67"/>
    </location>
</feature>
<evidence type="ECO:0000313" key="7">
    <source>
        <dbReference type="EMBL" id="ORX35726.1"/>
    </source>
</evidence>
<dbReference type="InterPro" id="IPR008521">
    <property type="entry name" value="Mg_trans_NIPA"/>
</dbReference>
<keyword evidence="8" id="KW-1185">Reference proteome</keyword>
<feature type="region of interest" description="Disordered" evidence="5">
    <location>
        <begin position="177"/>
        <end position="229"/>
    </location>
</feature>
<dbReference type="OrthoDB" id="2504919at2759"/>
<protein>
    <recommendedName>
        <fullName evidence="9">Magnesium transporter NIPA-domain-containing protein</fullName>
    </recommendedName>
</protein>
<dbReference type="GeneID" id="33560668"/>
<dbReference type="RefSeq" id="XP_021869890.1">
    <property type="nucleotide sequence ID" value="XM_022018859.1"/>
</dbReference>
<evidence type="ECO:0000256" key="4">
    <source>
        <dbReference type="ARBA" id="ARBA00023136"/>
    </source>
</evidence>
<evidence type="ECO:0000256" key="5">
    <source>
        <dbReference type="SAM" id="MobiDB-lite"/>
    </source>
</evidence>
<evidence type="ECO:0008006" key="9">
    <source>
        <dbReference type="Google" id="ProtNLM"/>
    </source>
</evidence>
<comment type="subcellular location">
    <subcellularLocation>
        <location evidence="1">Membrane</location>
        <topology evidence="1">Multi-pass membrane protein</topology>
    </subcellularLocation>
</comment>
<feature type="transmembrane region" description="Helical" evidence="6">
    <location>
        <begin position="360"/>
        <end position="385"/>
    </location>
</feature>
<feature type="region of interest" description="Disordered" evidence="5">
    <location>
        <begin position="584"/>
        <end position="614"/>
    </location>
</feature>
<evidence type="ECO:0000256" key="6">
    <source>
        <dbReference type="SAM" id="Phobius"/>
    </source>
</evidence>
<feature type="compositionally biased region" description="Low complexity" evidence="5">
    <location>
        <begin position="473"/>
        <end position="501"/>
    </location>
</feature>
<dbReference type="InParanoid" id="A0A1Y1UDZ4"/>
<accession>A0A1Y1UDZ4</accession>
<feature type="transmembrane region" description="Helical" evidence="6">
    <location>
        <begin position="6"/>
        <end position="27"/>
    </location>
</feature>
<dbReference type="PANTHER" id="PTHR12570">
    <property type="match status" value="1"/>
</dbReference>
<comment type="caution">
    <text evidence="7">The sequence shown here is derived from an EMBL/GenBank/DDBJ whole genome shotgun (WGS) entry which is preliminary data.</text>
</comment>
<evidence type="ECO:0000256" key="2">
    <source>
        <dbReference type="ARBA" id="ARBA00022692"/>
    </source>
</evidence>
<dbReference type="PANTHER" id="PTHR12570:SF86">
    <property type="entry name" value="ADR321CP"/>
    <property type="match status" value="1"/>
</dbReference>
<dbReference type="Pfam" id="PF05653">
    <property type="entry name" value="Mg_trans_NIPA"/>
    <property type="match status" value="2"/>
</dbReference>
<dbReference type="AlphaFoldDB" id="A0A1Y1UDZ4"/>
<dbReference type="SUPFAM" id="SSF103481">
    <property type="entry name" value="Multidrug resistance efflux transporter EmrE"/>
    <property type="match status" value="1"/>
</dbReference>
<evidence type="ECO:0000313" key="8">
    <source>
        <dbReference type="Proteomes" id="UP000193218"/>
    </source>
</evidence>
<dbReference type="GO" id="GO:0015095">
    <property type="term" value="F:magnesium ion transmembrane transporter activity"/>
    <property type="evidence" value="ECO:0007669"/>
    <property type="project" value="InterPro"/>
</dbReference>
<dbReference type="EMBL" id="NBSH01000010">
    <property type="protein sequence ID" value="ORX35726.1"/>
    <property type="molecule type" value="Genomic_DNA"/>
</dbReference>
<feature type="region of interest" description="Disordered" evidence="5">
    <location>
        <begin position="542"/>
        <end position="563"/>
    </location>
</feature>
<reference evidence="7 8" key="1">
    <citation type="submission" date="2017-03" db="EMBL/GenBank/DDBJ databases">
        <title>Widespread Adenine N6-methylation of Active Genes in Fungi.</title>
        <authorList>
            <consortium name="DOE Joint Genome Institute"/>
            <person name="Mondo S.J."/>
            <person name="Dannebaum R.O."/>
            <person name="Kuo R.C."/>
            <person name="Louie K.B."/>
            <person name="Bewick A.J."/>
            <person name="Labutti K."/>
            <person name="Haridas S."/>
            <person name="Kuo A."/>
            <person name="Salamov A."/>
            <person name="Ahrendt S.R."/>
            <person name="Lau R."/>
            <person name="Bowen B.P."/>
            <person name="Lipzen A."/>
            <person name="Sullivan W."/>
            <person name="Andreopoulos W.B."/>
            <person name="Clum A."/>
            <person name="Lindquist E."/>
            <person name="Daum C."/>
            <person name="Northen T.R."/>
            <person name="Ramamoorthy G."/>
            <person name="Schmitz R.J."/>
            <person name="Gryganskyi A."/>
            <person name="Culley D."/>
            <person name="Magnuson J."/>
            <person name="James T.Y."/>
            <person name="O'Malley M.A."/>
            <person name="Stajich J.E."/>
            <person name="Spatafora J.W."/>
            <person name="Visel A."/>
            <person name="Grigoriev I.V."/>
        </authorList>
    </citation>
    <scope>NUCLEOTIDE SEQUENCE [LARGE SCALE GENOMIC DNA]</scope>
    <source>
        <strain evidence="7 8">NRRL Y-17943</strain>
    </source>
</reference>
<keyword evidence="4 6" id="KW-0472">Membrane</keyword>
<name>A0A1Y1UDZ4_9TREE</name>
<feature type="transmembrane region" description="Helical" evidence="6">
    <location>
        <begin position="397"/>
        <end position="417"/>
    </location>
</feature>
<dbReference type="GO" id="GO:0016020">
    <property type="term" value="C:membrane"/>
    <property type="evidence" value="ECO:0007669"/>
    <property type="project" value="UniProtKB-SubCell"/>
</dbReference>
<organism evidence="7 8">
    <name type="scientific">Kockovaella imperatae</name>
    <dbReference type="NCBI Taxonomy" id="4999"/>
    <lineage>
        <taxon>Eukaryota</taxon>
        <taxon>Fungi</taxon>
        <taxon>Dikarya</taxon>
        <taxon>Basidiomycota</taxon>
        <taxon>Agaricomycotina</taxon>
        <taxon>Tremellomycetes</taxon>
        <taxon>Tremellales</taxon>
        <taxon>Cuniculitremaceae</taxon>
        <taxon>Kockovaella</taxon>
    </lineage>
</organism>
<feature type="transmembrane region" description="Helical" evidence="6">
    <location>
        <begin position="73"/>
        <end position="93"/>
    </location>
</feature>
<feature type="region of interest" description="Disordered" evidence="5">
    <location>
        <begin position="458"/>
        <end position="510"/>
    </location>
</feature>
<keyword evidence="3 6" id="KW-1133">Transmembrane helix</keyword>
<evidence type="ECO:0000256" key="1">
    <source>
        <dbReference type="ARBA" id="ARBA00004141"/>
    </source>
</evidence>
<dbReference type="Gene3D" id="1.10.3730.20">
    <property type="match status" value="1"/>
</dbReference>
<feature type="transmembrane region" description="Helical" evidence="6">
    <location>
        <begin position="336"/>
        <end position="354"/>
    </location>
</feature>
<feature type="transmembrane region" description="Helical" evidence="6">
    <location>
        <begin position="105"/>
        <end position="125"/>
    </location>
</feature>
<keyword evidence="2 6" id="KW-0812">Transmembrane</keyword>
<dbReference type="InterPro" id="IPR037185">
    <property type="entry name" value="EmrE-like"/>
</dbReference>
<dbReference type="Proteomes" id="UP000193218">
    <property type="component" value="Unassembled WGS sequence"/>
</dbReference>
<proteinExistence type="predicted"/>
<feature type="compositionally biased region" description="Polar residues" evidence="5">
    <location>
        <begin position="209"/>
        <end position="225"/>
    </location>
</feature>
<gene>
    <name evidence="7" type="ORF">BD324DRAFT_657206</name>
</gene>
<evidence type="ECO:0000256" key="3">
    <source>
        <dbReference type="ARBA" id="ARBA00022989"/>
    </source>
</evidence>